<proteinExistence type="predicted"/>
<comment type="caution">
    <text evidence="1">The sequence shown here is derived from an EMBL/GenBank/DDBJ whole genome shotgun (WGS) entry which is preliminary data.</text>
</comment>
<dbReference type="EMBL" id="BJUX01000002">
    <property type="protein sequence ID" value="GEK88194.1"/>
    <property type="molecule type" value="Genomic_DNA"/>
</dbReference>
<gene>
    <name evidence="1" type="ORF">APU01nite_02330</name>
</gene>
<protein>
    <recommendedName>
        <fullName evidence="3">Secreted protein</fullName>
    </recommendedName>
</protein>
<reference evidence="1 2" key="1">
    <citation type="submission" date="2019-07" db="EMBL/GenBank/DDBJ databases">
        <title>Whole genome shotgun sequence of Alkalibacterium putridalgicola NBRC 103243.</title>
        <authorList>
            <person name="Hosoyama A."/>
            <person name="Uohara A."/>
            <person name="Ohji S."/>
            <person name="Ichikawa N."/>
        </authorList>
    </citation>
    <scope>NUCLEOTIDE SEQUENCE [LARGE SCALE GENOMIC DNA]</scope>
    <source>
        <strain evidence="1 2">NBRC 103243</strain>
    </source>
</reference>
<keyword evidence="2" id="KW-1185">Reference proteome</keyword>
<sequence>MHTLINMIPKTFNIFFMFIIHSFRFAQGTTRDEKRVTPLAFGVYSTQKQPAHTTNHGEVSKCMSFMHDLACLYVSFRSSSTTK</sequence>
<evidence type="ECO:0008006" key="3">
    <source>
        <dbReference type="Google" id="ProtNLM"/>
    </source>
</evidence>
<name>A0ABQ0UUJ3_9LACT</name>
<dbReference type="Proteomes" id="UP000321425">
    <property type="component" value="Unassembled WGS sequence"/>
</dbReference>
<evidence type="ECO:0000313" key="1">
    <source>
        <dbReference type="EMBL" id="GEK88194.1"/>
    </source>
</evidence>
<organism evidence="1 2">
    <name type="scientific">Alkalibacterium putridalgicola</name>
    <dbReference type="NCBI Taxonomy" id="426703"/>
    <lineage>
        <taxon>Bacteria</taxon>
        <taxon>Bacillati</taxon>
        <taxon>Bacillota</taxon>
        <taxon>Bacilli</taxon>
        <taxon>Lactobacillales</taxon>
        <taxon>Carnobacteriaceae</taxon>
        <taxon>Alkalibacterium</taxon>
    </lineage>
</organism>
<evidence type="ECO:0000313" key="2">
    <source>
        <dbReference type="Proteomes" id="UP000321425"/>
    </source>
</evidence>
<accession>A0ABQ0UUJ3</accession>